<evidence type="ECO:0000313" key="3">
    <source>
        <dbReference type="EMBL" id="KPV40527.1"/>
    </source>
</evidence>
<dbReference type="OrthoDB" id="9804503at2"/>
<evidence type="ECO:0000259" key="2">
    <source>
        <dbReference type="PROSITE" id="PS51002"/>
    </source>
</evidence>
<feature type="transmembrane region" description="Helical" evidence="1">
    <location>
        <begin position="34"/>
        <end position="59"/>
    </location>
</feature>
<evidence type="ECO:0000256" key="1">
    <source>
        <dbReference type="SAM" id="Phobius"/>
    </source>
</evidence>
<proteinExistence type="predicted"/>
<dbReference type="EMBL" id="LJCO01000097">
    <property type="protein sequence ID" value="KPV40527.1"/>
    <property type="molecule type" value="Genomic_DNA"/>
</dbReference>
<keyword evidence="1" id="KW-0812">Transmembrane</keyword>
<reference evidence="3 4" key="1">
    <citation type="submission" date="2015-09" db="EMBL/GenBank/DDBJ databases">
        <title>Draft genome sequence of Alicyclobacillus ferrooxydans DSM 22381.</title>
        <authorList>
            <person name="Hemp J."/>
        </authorList>
    </citation>
    <scope>NUCLEOTIDE SEQUENCE [LARGE SCALE GENOMIC DNA]</scope>
    <source>
        <strain evidence="3 4">TC-34</strain>
    </source>
</reference>
<feature type="transmembrane region" description="Helical" evidence="1">
    <location>
        <begin position="164"/>
        <end position="186"/>
    </location>
</feature>
<dbReference type="GO" id="GO:0022904">
    <property type="term" value="P:respiratory electron transport chain"/>
    <property type="evidence" value="ECO:0007669"/>
    <property type="project" value="InterPro"/>
</dbReference>
<dbReference type="PROSITE" id="PS51002">
    <property type="entry name" value="CYTB_NTER"/>
    <property type="match status" value="1"/>
</dbReference>
<keyword evidence="4" id="KW-1185">Reference proteome</keyword>
<keyword evidence="1" id="KW-1133">Transmembrane helix</keyword>
<dbReference type="AlphaFoldDB" id="A0A0P9CN52"/>
<dbReference type="PATRIC" id="fig|471514.4.peg.3932"/>
<feature type="transmembrane region" description="Helical" evidence="1">
    <location>
        <begin position="107"/>
        <end position="128"/>
    </location>
</feature>
<protein>
    <recommendedName>
        <fullName evidence="2">Cytochrome b/b6 N-terminal region profile domain-containing protein</fullName>
    </recommendedName>
</protein>
<feature type="domain" description="Cytochrome b/b6 N-terminal region profile" evidence="2">
    <location>
        <begin position="9"/>
        <end position="195"/>
    </location>
</feature>
<keyword evidence="1" id="KW-0472">Membrane</keyword>
<organism evidence="3 4">
    <name type="scientific">Alicyclobacillus ferrooxydans</name>
    <dbReference type="NCBI Taxonomy" id="471514"/>
    <lineage>
        <taxon>Bacteria</taxon>
        <taxon>Bacillati</taxon>
        <taxon>Bacillota</taxon>
        <taxon>Bacilli</taxon>
        <taxon>Bacillales</taxon>
        <taxon>Alicyclobacillaceae</taxon>
        <taxon>Alicyclobacillus</taxon>
    </lineage>
</organism>
<dbReference type="InterPro" id="IPR027387">
    <property type="entry name" value="Cytb/b6-like_sf"/>
</dbReference>
<accession>A0A0P9CN52</accession>
<name>A0A0P9CN52_9BACL</name>
<sequence length="209" mass="23840">MSKNLTRTMRDWIENNVPMDHLLPDTLPIYVNSYVYMFGILTLGSFVWLIVTGTVLAIFGPQWWHVSPVGHFFNSMHFWSVQAFFFFMVLHLWAQFMMAAWRGGRHWTWIGGWVLFLVSIVAGLTGYLSQNNFDSQWIGVQGKDAINATGVGGFFNLLNFGQMYGLHIFVIPLVLVFFLAFHILLVRKHGVVEPLPNEEGAGPNESPRS</sequence>
<dbReference type="Gene3D" id="1.20.810.10">
    <property type="entry name" value="Cytochrome Bc1 Complex, Chain C"/>
    <property type="match status" value="1"/>
</dbReference>
<dbReference type="GO" id="GO:0009055">
    <property type="term" value="F:electron transfer activity"/>
    <property type="evidence" value="ECO:0007669"/>
    <property type="project" value="InterPro"/>
</dbReference>
<evidence type="ECO:0000313" key="4">
    <source>
        <dbReference type="Proteomes" id="UP000050482"/>
    </source>
</evidence>
<dbReference type="GO" id="GO:0016491">
    <property type="term" value="F:oxidoreductase activity"/>
    <property type="evidence" value="ECO:0007669"/>
    <property type="project" value="InterPro"/>
</dbReference>
<dbReference type="SUPFAM" id="SSF81342">
    <property type="entry name" value="Transmembrane di-heme cytochromes"/>
    <property type="match status" value="1"/>
</dbReference>
<feature type="transmembrane region" description="Helical" evidence="1">
    <location>
        <begin position="79"/>
        <end position="100"/>
    </location>
</feature>
<dbReference type="Proteomes" id="UP000050482">
    <property type="component" value="Unassembled WGS sequence"/>
</dbReference>
<dbReference type="InterPro" id="IPR016174">
    <property type="entry name" value="Di-haem_cyt_TM"/>
</dbReference>
<dbReference type="Pfam" id="PF13631">
    <property type="entry name" value="Cytochrom_B_N_2"/>
    <property type="match status" value="1"/>
</dbReference>
<dbReference type="RefSeq" id="WP_054971305.1">
    <property type="nucleotide sequence ID" value="NZ_LJCO01000097.1"/>
</dbReference>
<comment type="caution">
    <text evidence="3">The sequence shown here is derived from an EMBL/GenBank/DDBJ whole genome shotgun (WGS) entry which is preliminary data.</text>
</comment>
<dbReference type="STRING" id="471514.AN477_21805"/>
<dbReference type="GO" id="GO:0016020">
    <property type="term" value="C:membrane"/>
    <property type="evidence" value="ECO:0007669"/>
    <property type="project" value="InterPro"/>
</dbReference>
<gene>
    <name evidence="3" type="ORF">AN477_21805</name>
</gene>
<dbReference type="InterPro" id="IPR005797">
    <property type="entry name" value="Cyt_b/b6_N"/>
</dbReference>